<dbReference type="Proteomes" id="UP000248021">
    <property type="component" value="Unassembled WGS sequence"/>
</dbReference>
<evidence type="ECO:0000256" key="2">
    <source>
        <dbReference type="ARBA" id="ARBA00023125"/>
    </source>
</evidence>
<name>A0A2V3UI57_9HYPH</name>
<sequence length="182" mass="20407">MPIAKPEERDVNGINLDALDKRIIAALSRNGRQPYREIARDLKVSEATVRQRVSRLTDSGLIRIAAVGNFIALGFDVVALIHLKVPPAYVDDYARRIAEYASVRFVSISFGSADIILQSLHTTMHSLHNFIRNEMPAQLPHITSVEVFPQVETLKSSWTWETWFGLEQEAGFPPASPIDDPE</sequence>
<organism evidence="4 5">
    <name type="scientific">Chelatococcus asaccharovorans</name>
    <dbReference type="NCBI Taxonomy" id="28210"/>
    <lineage>
        <taxon>Bacteria</taxon>
        <taxon>Pseudomonadati</taxon>
        <taxon>Pseudomonadota</taxon>
        <taxon>Alphaproteobacteria</taxon>
        <taxon>Hyphomicrobiales</taxon>
        <taxon>Chelatococcaceae</taxon>
        <taxon>Chelatococcus</taxon>
    </lineage>
</organism>
<keyword evidence="1" id="KW-0805">Transcription regulation</keyword>
<dbReference type="GO" id="GO:0043200">
    <property type="term" value="P:response to amino acid"/>
    <property type="evidence" value="ECO:0007669"/>
    <property type="project" value="TreeGrafter"/>
</dbReference>
<evidence type="ECO:0000313" key="4">
    <source>
        <dbReference type="EMBL" id="PXW64856.1"/>
    </source>
</evidence>
<dbReference type="PROSITE" id="PS50956">
    <property type="entry name" value="HTH_ASNC_2"/>
    <property type="match status" value="1"/>
</dbReference>
<dbReference type="PANTHER" id="PTHR30154">
    <property type="entry name" value="LEUCINE-RESPONSIVE REGULATORY PROTEIN"/>
    <property type="match status" value="1"/>
</dbReference>
<dbReference type="InterPro" id="IPR011991">
    <property type="entry name" value="ArsR-like_HTH"/>
</dbReference>
<dbReference type="InterPro" id="IPR019888">
    <property type="entry name" value="Tscrpt_reg_AsnC-like"/>
</dbReference>
<keyword evidence="5" id="KW-1185">Reference proteome</keyword>
<dbReference type="Pfam" id="PF13404">
    <property type="entry name" value="HTH_AsnC-type"/>
    <property type="match status" value="1"/>
</dbReference>
<accession>A0A2V3UI57</accession>
<proteinExistence type="predicted"/>
<keyword evidence="2" id="KW-0238">DNA-binding</keyword>
<dbReference type="InterPro" id="IPR000485">
    <property type="entry name" value="AsnC-type_HTH_dom"/>
</dbReference>
<dbReference type="PRINTS" id="PR00033">
    <property type="entry name" value="HTHASNC"/>
</dbReference>
<reference evidence="4 5" key="1">
    <citation type="submission" date="2018-05" db="EMBL/GenBank/DDBJ databases">
        <title>Genomic Encyclopedia of Type Strains, Phase IV (KMG-IV): sequencing the most valuable type-strain genomes for metagenomic binning, comparative biology and taxonomic classification.</title>
        <authorList>
            <person name="Goeker M."/>
        </authorList>
    </citation>
    <scope>NUCLEOTIDE SEQUENCE [LARGE SCALE GENOMIC DNA]</scope>
    <source>
        <strain evidence="4 5">DSM 6462</strain>
    </source>
</reference>
<dbReference type="SUPFAM" id="SSF54909">
    <property type="entry name" value="Dimeric alpha+beta barrel"/>
    <property type="match status" value="1"/>
</dbReference>
<evidence type="ECO:0000313" key="5">
    <source>
        <dbReference type="Proteomes" id="UP000248021"/>
    </source>
</evidence>
<dbReference type="GO" id="GO:0043565">
    <property type="term" value="F:sequence-specific DNA binding"/>
    <property type="evidence" value="ECO:0007669"/>
    <property type="project" value="InterPro"/>
</dbReference>
<dbReference type="InterPro" id="IPR011008">
    <property type="entry name" value="Dimeric_a/b-barrel"/>
</dbReference>
<dbReference type="GO" id="GO:0006355">
    <property type="term" value="P:regulation of DNA-templated transcription"/>
    <property type="evidence" value="ECO:0007669"/>
    <property type="project" value="UniProtKB-ARBA"/>
</dbReference>
<keyword evidence="3" id="KW-0804">Transcription</keyword>
<dbReference type="AlphaFoldDB" id="A0A2V3UI57"/>
<gene>
    <name evidence="4" type="ORF">C7450_101615</name>
</gene>
<dbReference type="InterPro" id="IPR036390">
    <property type="entry name" value="WH_DNA-bd_sf"/>
</dbReference>
<dbReference type="Gene3D" id="1.10.10.10">
    <property type="entry name" value="Winged helix-like DNA-binding domain superfamily/Winged helix DNA-binding domain"/>
    <property type="match status" value="1"/>
</dbReference>
<dbReference type="PANTHER" id="PTHR30154:SF34">
    <property type="entry name" value="TRANSCRIPTIONAL REGULATOR AZLB"/>
    <property type="match status" value="1"/>
</dbReference>
<dbReference type="InterPro" id="IPR036388">
    <property type="entry name" value="WH-like_DNA-bd_sf"/>
</dbReference>
<dbReference type="SMART" id="SM00344">
    <property type="entry name" value="HTH_ASNC"/>
    <property type="match status" value="1"/>
</dbReference>
<dbReference type="Gene3D" id="3.30.70.920">
    <property type="match status" value="1"/>
</dbReference>
<protein>
    <submittedName>
        <fullName evidence="4">AsnC family transcriptional regulator</fullName>
    </submittedName>
</protein>
<dbReference type="GO" id="GO:0005829">
    <property type="term" value="C:cytosol"/>
    <property type="evidence" value="ECO:0007669"/>
    <property type="project" value="TreeGrafter"/>
</dbReference>
<evidence type="ECO:0000256" key="1">
    <source>
        <dbReference type="ARBA" id="ARBA00023015"/>
    </source>
</evidence>
<dbReference type="SUPFAM" id="SSF46785">
    <property type="entry name" value="Winged helix' DNA-binding domain"/>
    <property type="match status" value="1"/>
</dbReference>
<evidence type="ECO:0000256" key="3">
    <source>
        <dbReference type="ARBA" id="ARBA00023163"/>
    </source>
</evidence>
<comment type="caution">
    <text evidence="4">The sequence shown here is derived from an EMBL/GenBank/DDBJ whole genome shotgun (WGS) entry which is preliminary data.</text>
</comment>
<dbReference type="EMBL" id="QJJK01000001">
    <property type="protein sequence ID" value="PXW64856.1"/>
    <property type="molecule type" value="Genomic_DNA"/>
</dbReference>
<dbReference type="CDD" id="cd00090">
    <property type="entry name" value="HTH_ARSR"/>
    <property type="match status" value="1"/>
</dbReference>